<protein>
    <recommendedName>
        <fullName evidence="6">Homeobox domain-containing protein</fullName>
    </recommendedName>
</protein>
<dbReference type="Proteomes" id="UP000281549">
    <property type="component" value="Unassembled WGS sequence"/>
</dbReference>
<evidence type="ECO:0000256" key="3">
    <source>
        <dbReference type="ARBA" id="ARBA00023242"/>
    </source>
</evidence>
<dbReference type="PROSITE" id="PS50071">
    <property type="entry name" value="HOMEOBOX_2"/>
    <property type="match status" value="1"/>
</dbReference>
<dbReference type="PANTHER" id="PTHR11850">
    <property type="entry name" value="HOMEOBOX PROTEIN TRANSCRIPTION FACTORS"/>
    <property type="match status" value="1"/>
</dbReference>
<comment type="subcellular location">
    <subcellularLocation>
        <location evidence="4">Nucleus</location>
    </subcellularLocation>
</comment>
<dbReference type="InterPro" id="IPR008422">
    <property type="entry name" value="KN_HD"/>
</dbReference>
<dbReference type="CDD" id="cd00086">
    <property type="entry name" value="homeodomain"/>
    <property type="match status" value="1"/>
</dbReference>
<keyword evidence="2 4" id="KW-0371">Homeobox</keyword>
<dbReference type="SMART" id="SM00389">
    <property type="entry name" value="HOX"/>
    <property type="match status" value="1"/>
</dbReference>
<dbReference type="AlphaFoldDB" id="A0A4P9YR72"/>
<feature type="DNA-binding region" description="Homeobox" evidence="4">
    <location>
        <begin position="116"/>
        <end position="178"/>
    </location>
</feature>
<sequence>MPINTPVISFDTTLTPTRFCQDEDDTDNKDLNLFLLSMDHYMRLLVDYLPTDYMSYLEETREKIREFALQQYIWPSEAIKTDNFEYSNNSIACPPTPSSCPNSPSISSQSSERSNFETIKNKHPVESLIVLENWLKDHRDYPYCTGKEREELAKRANLSIKQVSTWLINARKRRGMQKKSISSKF</sequence>
<gene>
    <name evidence="7" type="ORF">ROZALSC1DRAFT_20182</name>
</gene>
<proteinExistence type="predicted"/>
<dbReference type="InterPro" id="IPR001356">
    <property type="entry name" value="HD"/>
</dbReference>
<reference evidence="8" key="1">
    <citation type="journal article" date="2018" name="Nat. Microbiol.">
        <title>Leveraging single-cell genomics to expand the fungal tree of life.</title>
        <authorList>
            <person name="Ahrendt S.R."/>
            <person name="Quandt C.A."/>
            <person name="Ciobanu D."/>
            <person name="Clum A."/>
            <person name="Salamov A."/>
            <person name="Andreopoulos B."/>
            <person name="Cheng J.F."/>
            <person name="Woyke T."/>
            <person name="Pelin A."/>
            <person name="Henrissat B."/>
            <person name="Reynolds N.K."/>
            <person name="Benny G.L."/>
            <person name="Smith M.E."/>
            <person name="James T.Y."/>
            <person name="Grigoriev I.V."/>
        </authorList>
    </citation>
    <scope>NUCLEOTIDE SEQUENCE [LARGE SCALE GENOMIC DNA]</scope>
    <source>
        <strain evidence="8">CSF55</strain>
    </source>
</reference>
<dbReference type="GO" id="GO:0006355">
    <property type="term" value="P:regulation of DNA-templated transcription"/>
    <property type="evidence" value="ECO:0007669"/>
    <property type="project" value="InterPro"/>
</dbReference>
<dbReference type="SUPFAM" id="SSF46689">
    <property type="entry name" value="Homeodomain-like"/>
    <property type="match status" value="1"/>
</dbReference>
<feature type="domain" description="Homeobox" evidence="6">
    <location>
        <begin position="114"/>
        <end position="177"/>
    </location>
</feature>
<organism evidence="7 8">
    <name type="scientific">Rozella allomycis (strain CSF55)</name>
    <dbReference type="NCBI Taxonomy" id="988480"/>
    <lineage>
        <taxon>Eukaryota</taxon>
        <taxon>Fungi</taxon>
        <taxon>Fungi incertae sedis</taxon>
        <taxon>Cryptomycota</taxon>
        <taxon>Cryptomycota incertae sedis</taxon>
        <taxon>Rozella</taxon>
    </lineage>
</organism>
<evidence type="ECO:0000313" key="7">
    <source>
        <dbReference type="EMBL" id="RKP21842.1"/>
    </source>
</evidence>
<dbReference type="Gene3D" id="1.10.10.60">
    <property type="entry name" value="Homeodomain-like"/>
    <property type="match status" value="1"/>
</dbReference>
<accession>A0A4P9YR72</accession>
<dbReference type="Pfam" id="PF05920">
    <property type="entry name" value="Homeobox_KN"/>
    <property type="match status" value="1"/>
</dbReference>
<keyword evidence="3 4" id="KW-0539">Nucleus</keyword>
<evidence type="ECO:0000256" key="4">
    <source>
        <dbReference type="PROSITE-ProRule" id="PRU00108"/>
    </source>
</evidence>
<dbReference type="EMBL" id="ML004925">
    <property type="protein sequence ID" value="RKP21842.1"/>
    <property type="molecule type" value="Genomic_DNA"/>
</dbReference>
<evidence type="ECO:0000256" key="5">
    <source>
        <dbReference type="SAM" id="MobiDB-lite"/>
    </source>
</evidence>
<evidence type="ECO:0000313" key="8">
    <source>
        <dbReference type="Proteomes" id="UP000281549"/>
    </source>
</evidence>
<evidence type="ECO:0000256" key="2">
    <source>
        <dbReference type="ARBA" id="ARBA00023155"/>
    </source>
</evidence>
<feature type="compositionally biased region" description="Low complexity" evidence="5">
    <location>
        <begin position="99"/>
        <end position="113"/>
    </location>
</feature>
<evidence type="ECO:0000256" key="1">
    <source>
        <dbReference type="ARBA" id="ARBA00023125"/>
    </source>
</evidence>
<dbReference type="GO" id="GO:0003677">
    <property type="term" value="F:DNA binding"/>
    <property type="evidence" value="ECO:0007669"/>
    <property type="project" value="UniProtKB-UniRule"/>
</dbReference>
<dbReference type="InterPro" id="IPR050224">
    <property type="entry name" value="TALE_homeobox"/>
</dbReference>
<dbReference type="GO" id="GO:0005634">
    <property type="term" value="C:nucleus"/>
    <property type="evidence" value="ECO:0007669"/>
    <property type="project" value="UniProtKB-SubCell"/>
</dbReference>
<feature type="region of interest" description="Disordered" evidence="5">
    <location>
        <begin position="96"/>
        <end position="116"/>
    </location>
</feature>
<keyword evidence="1 4" id="KW-0238">DNA-binding</keyword>
<name>A0A4P9YR72_ROZAC</name>
<evidence type="ECO:0000259" key="6">
    <source>
        <dbReference type="PROSITE" id="PS50071"/>
    </source>
</evidence>
<dbReference type="InterPro" id="IPR009057">
    <property type="entry name" value="Homeodomain-like_sf"/>
</dbReference>